<dbReference type="InterPro" id="IPR052093">
    <property type="entry name" value="HR_Repair_Mediator"/>
</dbReference>
<dbReference type="GO" id="GO:0008821">
    <property type="term" value="F:crossover junction DNA endonuclease activity"/>
    <property type="evidence" value="ECO:0007669"/>
    <property type="project" value="TreeGrafter"/>
</dbReference>
<dbReference type="Gene3D" id="3.40.50.300">
    <property type="entry name" value="P-loop containing nucleotide triphosphate hydrolases"/>
    <property type="match status" value="1"/>
</dbReference>
<dbReference type="SUPFAM" id="SSF52540">
    <property type="entry name" value="P-loop containing nucleoside triphosphate hydrolases"/>
    <property type="match status" value="1"/>
</dbReference>
<feature type="compositionally biased region" description="Low complexity" evidence="8">
    <location>
        <begin position="369"/>
        <end position="385"/>
    </location>
</feature>
<evidence type="ECO:0000313" key="10">
    <source>
        <dbReference type="EMBL" id="CDS14158.1"/>
    </source>
</evidence>
<evidence type="ECO:0000256" key="2">
    <source>
        <dbReference type="ARBA" id="ARBA00022741"/>
    </source>
</evidence>
<gene>
    <name evidence="10" type="ORF">LRAMOSA06328</name>
</gene>
<dbReference type="GO" id="GO:0033065">
    <property type="term" value="C:Rad51C-XRCC3 complex"/>
    <property type="evidence" value="ECO:0007669"/>
    <property type="project" value="TreeGrafter"/>
</dbReference>
<dbReference type="InterPro" id="IPR003593">
    <property type="entry name" value="AAA+_ATPase"/>
</dbReference>
<feature type="domain" description="RecA family profile 1" evidence="9">
    <location>
        <begin position="75"/>
        <end position="252"/>
    </location>
</feature>
<evidence type="ECO:0000256" key="5">
    <source>
        <dbReference type="ARBA" id="ARBA00023204"/>
    </source>
</evidence>
<accession>A0A077X4D9</accession>
<keyword evidence="5" id="KW-0234">DNA repair</keyword>
<dbReference type="PROSITE" id="PS50162">
    <property type="entry name" value="RECA_2"/>
    <property type="match status" value="1"/>
</dbReference>
<evidence type="ECO:0000259" key="9">
    <source>
        <dbReference type="PROSITE" id="PS50162"/>
    </source>
</evidence>
<evidence type="ECO:0000256" key="7">
    <source>
        <dbReference type="ARBA" id="ARBA00040674"/>
    </source>
</evidence>
<sequence>MPTIGSIAEAPPELQQKLEDAGYETIDDIKEAGVLQVIQDLQLSSSEVTIMLSLVQGGQIHASQSAQDRLVADSSKTGISCTSSALNNLFASYKGIPYGCITEFCGEAGSGKTQLSMQLAVNALLPSELGGSEGECIYIDTEGGLVPKRLRAIATAVQDQYRDQVANDDLLSKIHVFRVFDHCELIALIHQLPDILDEMSRIKLLVIDTITFPLRLNIRDIRLRNSLPSFLGRTLLDIANRHAIAVAVTNQVTTDRVNEALTPALGASWGHWCANRVFLYRRRDKRCGYLYKSSLGVSDRTVQFKISDHGIEDASDQETEEQEQNENMLQDKCPWNTVNNEEDLFWDADADDQQKLEAQSTTTDIQQHKPTLTPKPSSTTTLPPTLERDSSMQEATIPSKRKQPEHSSNEHDDWSSGEEDDYRFLAGYDSPSF</sequence>
<evidence type="ECO:0000256" key="8">
    <source>
        <dbReference type="SAM" id="MobiDB-lite"/>
    </source>
</evidence>
<dbReference type="InterPro" id="IPR020588">
    <property type="entry name" value="RecA_ATP-bd"/>
</dbReference>
<evidence type="ECO:0000256" key="6">
    <source>
        <dbReference type="ARBA" id="ARBA00023242"/>
    </source>
</evidence>
<dbReference type="GO" id="GO:0005524">
    <property type="term" value="F:ATP binding"/>
    <property type="evidence" value="ECO:0007669"/>
    <property type="project" value="UniProtKB-KW"/>
</dbReference>
<proteinExistence type="predicted"/>
<dbReference type="PANTHER" id="PTHR46239:SF1">
    <property type="entry name" value="DNA REPAIR PROTEIN RAD51 HOMOLOG 3"/>
    <property type="match status" value="1"/>
</dbReference>
<keyword evidence="3" id="KW-0227">DNA damage</keyword>
<protein>
    <recommendedName>
        <fullName evidence="7">DNA repair protein RAD51 homolog 3</fullName>
    </recommendedName>
</protein>
<dbReference type="AlphaFoldDB" id="A0A077X4D9"/>
<dbReference type="GO" id="GO:0000400">
    <property type="term" value="F:four-way junction DNA binding"/>
    <property type="evidence" value="ECO:0007669"/>
    <property type="project" value="TreeGrafter"/>
</dbReference>
<feature type="compositionally biased region" description="Basic and acidic residues" evidence="8">
    <location>
        <begin position="402"/>
        <end position="414"/>
    </location>
</feature>
<keyword evidence="2" id="KW-0547">Nucleotide-binding</keyword>
<name>A0A077X4D9_9FUNG</name>
<keyword evidence="4" id="KW-0067">ATP-binding</keyword>
<dbReference type="GO" id="GO:0000707">
    <property type="term" value="P:meiotic DNA recombinase assembly"/>
    <property type="evidence" value="ECO:0007669"/>
    <property type="project" value="TreeGrafter"/>
</dbReference>
<feature type="compositionally biased region" description="Acidic residues" evidence="8">
    <location>
        <begin position="313"/>
        <end position="324"/>
    </location>
</feature>
<dbReference type="SMART" id="SM00382">
    <property type="entry name" value="AAA"/>
    <property type="match status" value="1"/>
</dbReference>
<feature type="region of interest" description="Disordered" evidence="8">
    <location>
        <begin position="355"/>
        <end position="433"/>
    </location>
</feature>
<dbReference type="InterPro" id="IPR027417">
    <property type="entry name" value="P-loop_NTPase"/>
</dbReference>
<evidence type="ECO:0000256" key="4">
    <source>
        <dbReference type="ARBA" id="ARBA00022840"/>
    </source>
</evidence>
<dbReference type="GO" id="GO:0005657">
    <property type="term" value="C:replication fork"/>
    <property type="evidence" value="ECO:0007669"/>
    <property type="project" value="TreeGrafter"/>
</dbReference>
<dbReference type="PANTHER" id="PTHR46239">
    <property type="entry name" value="DNA REPAIR PROTEIN RAD51 HOMOLOG 3 RAD51C"/>
    <property type="match status" value="1"/>
</dbReference>
<reference evidence="10" key="1">
    <citation type="journal article" date="2014" name="Genome Announc.">
        <title>De novo whole-genome sequence and genome annotation of Lichtheimia ramosa.</title>
        <authorList>
            <person name="Linde J."/>
            <person name="Schwartze V."/>
            <person name="Binder U."/>
            <person name="Lass-Florl C."/>
            <person name="Voigt K."/>
            <person name="Horn F."/>
        </authorList>
    </citation>
    <scope>NUCLEOTIDE SEQUENCE</scope>
    <source>
        <strain evidence="10">JMRC FSU:6197</strain>
    </source>
</reference>
<dbReference type="OrthoDB" id="5957327at2759"/>
<feature type="compositionally biased region" description="Polar residues" evidence="8">
    <location>
        <begin position="356"/>
        <end position="365"/>
    </location>
</feature>
<dbReference type="InterPro" id="IPR013632">
    <property type="entry name" value="Rad51_C"/>
</dbReference>
<feature type="region of interest" description="Disordered" evidence="8">
    <location>
        <begin position="311"/>
        <end position="334"/>
    </location>
</feature>
<dbReference type="GO" id="GO:0033063">
    <property type="term" value="C:Rad51B-Rad51C-Rad51D-XRCC2 complex"/>
    <property type="evidence" value="ECO:0007669"/>
    <property type="project" value="TreeGrafter"/>
</dbReference>
<evidence type="ECO:0000256" key="1">
    <source>
        <dbReference type="ARBA" id="ARBA00004123"/>
    </source>
</evidence>
<dbReference type="Pfam" id="PF08423">
    <property type="entry name" value="Rad51"/>
    <property type="match status" value="1"/>
</dbReference>
<evidence type="ECO:0000256" key="3">
    <source>
        <dbReference type="ARBA" id="ARBA00022763"/>
    </source>
</evidence>
<dbReference type="GO" id="GO:0007131">
    <property type="term" value="P:reciprocal meiotic recombination"/>
    <property type="evidence" value="ECO:0007669"/>
    <property type="project" value="TreeGrafter"/>
</dbReference>
<dbReference type="CDD" id="cd19492">
    <property type="entry name" value="Rad51C"/>
    <property type="match status" value="1"/>
</dbReference>
<dbReference type="GO" id="GO:0140664">
    <property type="term" value="F:ATP-dependent DNA damage sensor activity"/>
    <property type="evidence" value="ECO:0007669"/>
    <property type="project" value="InterPro"/>
</dbReference>
<dbReference type="EMBL" id="LK023386">
    <property type="protein sequence ID" value="CDS14158.1"/>
    <property type="molecule type" value="Genomic_DNA"/>
</dbReference>
<comment type="subcellular location">
    <subcellularLocation>
        <location evidence="1">Nucleus</location>
    </subcellularLocation>
</comment>
<keyword evidence="6" id="KW-0539">Nucleus</keyword>
<organism evidence="10">
    <name type="scientific">Lichtheimia ramosa</name>
    <dbReference type="NCBI Taxonomy" id="688394"/>
    <lineage>
        <taxon>Eukaryota</taxon>
        <taxon>Fungi</taxon>
        <taxon>Fungi incertae sedis</taxon>
        <taxon>Mucoromycota</taxon>
        <taxon>Mucoromycotina</taxon>
        <taxon>Mucoromycetes</taxon>
        <taxon>Mucorales</taxon>
        <taxon>Lichtheimiaceae</taxon>
        <taxon>Lichtheimia</taxon>
    </lineage>
</organism>